<protein>
    <recommendedName>
        <fullName evidence="3">FAD-dependent oxidoreductase 2 FAD binding domain-containing protein</fullName>
    </recommendedName>
</protein>
<dbReference type="AlphaFoldDB" id="A0A2T2XKJ4"/>
<accession>A0A2T2XKJ4</accession>
<dbReference type="InterPro" id="IPR023486">
    <property type="entry name" value="TFIIB_CS"/>
</dbReference>
<dbReference type="EMBL" id="PXYW01000004">
    <property type="protein sequence ID" value="PSR35016.1"/>
    <property type="molecule type" value="Genomic_DNA"/>
</dbReference>
<name>A0A2T2XKJ4_9FIRM</name>
<proteinExistence type="predicted"/>
<dbReference type="SUPFAM" id="SSF51905">
    <property type="entry name" value="FAD/NAD(P)-binding domain"/>
    <property type="match status" value="1"/>
</dbReference>
<evidence type="ECO:0000313" key="2">
    <source>
        <dbReference type="Proteomes" id="UP000242972"/>
    </source>
</evidence>
<dbReference type="Proteomes" id="UP000242972">
    <property type="component" value="Unassembled WGS sequence"/>
</dbReference>
<dbReference type="InterPro" id="IPR036188">
    <property type="entry name" value="FAD/NAD-bd_sf"/>
</dbReference>
<evidence type="ECO:0008006" key="3">
    <source>
        <dbReference type="Google" id="ProtNLM"/>
    </source>
</evidence>
<organism evidence="1 2">
    <name type="scientific">Sulfobacillus benefaciens</name>
    <dbReference type="NCBI Taxonomy" id="453960"/>
    <lineage>
        <taxon>Bacteria</taxon>
        <taxon>Bacillati</taxon>
        <taxon>Bacillota</taxon>
        <taxon>Clostridia</taxon>
        <taxon>Eubacteriales</taxon>
        <taxon>Clostridiales Family XVII. Incertae Sedis</taxon>
        <taxon>Sulfobacillus</taxon>
    </lineage>
</organism>
<dbReference type="PROSITE" id="PS00782">
    <property type="entry name" value="TFIIB"/>
    <property type="match status" value="1"/>
</dbReference>
<sequence length="380" mass="41480">MRREWVVVGKGPSGLLSASLLLSAGYDVTIVAHGQGSFPLWSGTLDFYSVDQQLRPVAHPGDHRDLLSRYLSYDQWLSGWDTWRQILASIGVETQVDAMGANLLSPTVTGVLYPRYVVPGWQYACPVPEPVTVVSWHGIVDLDLESWAARYQLSSGLEAEIRYRPAPPSWSPRWTALHWAGFFDTEVGMAWLEHDLDEAAVGTNAQYPLLLPQVIGIRGTEKILNRLSLALGRTVKEIPLVAPALGGIRIQERWQRFLVRQGVRLLTGEVILVNNDGVKLADGRMLAGRTVLATGGVLGGGLRVNWDHTVVNTATGEAVLWSGNPEDLPVLSIGGDSSSYDVVGRSSGNWNGDVHGGAGQTLASVLKWWYSLQQEVSLAK</sequence>
<evidence type="ECO:0000313" key="1">
    <source>
        <dbReference type="EMBL" id="PSR35016.1"/>
    </source>
</evidence>
<gene>
    <name evidence="1" type="ORF">C7B46_02315</name>
</gene>
<reference evidence="1 2" key="1">
    <citation type="journal article" date="2014" name="BMC Genomics">
        <title>Comparison of environmental and isolate Sulfobacillus genomes reveals diverse carbon, sulfur, nitrogen, and hydrogen metabolisms.</title>
        <authorList>
            <person name="Justice N.B."/>
            <person name="Norman A."/>
            <person name="Brown C.T."/>
            <person name="Singh A."/>
            <person name="Thomas B.C."/>
            <person name="Banfield J.F."/>
        </authorList>
    </citation>
    <scope>NUCLEOTIDE SEQUENCE [LARGE SCALE GENOMIC DNA]</scope>
    <source>
        <strain evidence="1">AMDSBA4</strain>
    </source>
</reference>
<comment type="caution">
    <text evidence="1">The sequence shown here is derived from an EMBL/GenBank/DDBJ whole genome shotgun (WGS) entry which is preliminary data.</text>
</comment>